<gene>
    <name evidence="1" type="ORF">ALC57_17562</name>
</gene>
<name>A0A195DBT3_9HYME</name>
<keyword evidence="2" id="KW-1185">Reference proteome</keyword>
<accession>A0A195DBT3</accession>
<organism evidence="1 2">
    <name type="scientific">Trachymyrmex cornetzi</name>
    <dbReference type="NCBI Taxonomy" id="471704"/>
    <lineage>
        <taxon>Eukaryota</taxon>
        <taxon>Metazoa</taxon>
        <taxon>Ecdysozoa</taxon>
        <taxon>Arthropoda</taxon>
        <taxon>Hexapoda</taxon>
        <taxon>Insecta</taxon>
        <taxon>Pterygota</taxon>
        <taxon>Neoptera</taxon>
        <taxon>Endopterygota</taxon>
        <taxon>Hymenoptera</taxon>
        <taxon>Apocrita</taxon>
        <taxon>Aculeata</taxon>
        <taxon>Formicoidea</taxon>
        <taxon>Formicidae</taxon>
        <taxon>Myrmicinae</taxon>
        <taxon>Trachymyrmex</taxon>
    </lineage>
</organism>
<evidence type="ECO:0000313" key="2">
    <source>
        <dbReference type="Proteomes" id="UP000078492"/>
    </source>
</evidence>
<evidence type="ECO:0000313" key="1">
    <source>
        <dbReference type="EMBL" id="KYN10375.1"/>
    </source>
</evidence>
<dbReference type="EMBL" id="KQ981010">
    <property type="protein sequence ID" value="KYN10375.1"/>
    <property type="molecule type" value="Genomic_DNA"/>
</dbReference>
<proteinExistence type="predicted"/>
<dbReference type="Proteomes" id="UP000078492">
    <property type="component" value="Unassembled WGS sequence"/>
</dbReference>
<dbReference type="AlphaFoldDB" id="A0A195DBT3"/>
<sequence length="150" mass="16986">MAHKNGSFFILSETTSCNDLASERGNVSREARVVERVNPHHEVELLYRNITLIRRLMNDGPSSVRVPRLNLIRALNLPGREHGGIPCRSRCVRQRLPSVAVTAGKVEIKPNHRRRSTSHSRFSAGASVSGNYTWAELVIRRRERLCHRTG</sequence>
<reference evidence="1 2" key="1">
    <citation type="submission" date="2015-09" db="EMBL/GenBank/DDBJ databases">
        <title>Trachymyrmex cornetzi WGS genome.</title>
        <authorList>
            <person name="Nygaard S."/>
            <person name="Hu H."/>
            <person name="Boomsma J."/>
            <person name="Zhang G."/>
        </authorList>
    </citation>
    <scope>NUCLEOTIDE SEQUENCE [LARGE SCALE GENOMIC DNA]</scope>
    <source>
        <strain evidence="1">Tcor2-1</strain>
        <tissue evidence="1">Whole body</tissue>
    </source>
</reference>
<protein>
    <submittedName>
        <fullName evidence="1">Uncharacterized protein</fullName>
    </submittedName>
</protein>